<dbReference type="EMBL" id="DS235751">
    <property type="protein sequence ID" value="EEB16364.1"/>
    <property type="molecule type" value="Genomic_DNA"/>
</dbReference>
<dbReference type="InterPro" id="IPR019564">
    <property type="entry name" value="Sam37/metaxin_N"/>
</dbReference>
<dbReference type="Pfam" id="PF10568">
    <property type="entry name" value="Tom37"/>
    <property type="match status" value="1"/>
</dbReference>
<keyword evidence="5" id="KW-0653">Protein transport</keyword>
<dbReference type="PANTHER" id="PTHR12289">
    <property type="entry name" value="METAXIN RELATED"/>
    <property type="match status" value="1"/>
</dbReference>
<dbReference type="AlphaFoldDB" id="E0VSK8"/>
<keyword evidence="6" id="KW-0496">Mitochondrion</keyword>
<evidence type="ECO:0000259" key="8">
    <source>
        <dbReference type="Pfam" id="PF10568"/>
    </source>
</evidence>
<evidence type="ECO:0000256" key="5">
    <source>
        <dbReference type="ARBA" id="ARBA00022927"/>
    </source>
</evidence>
<dbReference type="CDD" id="cd03211">
    <property type="entry name" value="GST_C_Metaxin2"/>
    <property type="match status" value="1"/>
</dbReference>
<dbReference type="Gene3D" id="1.20.1050.10">
    <property type="match status" value="1"/>
</dbReference>
<dbReference type="Proteomes" id="UP000009046">
    <property type="component" value="Unassembled WGS sequence"/>
</dbReference>
<accession>E0VSK8</accession>
<dbReference type="EnsemblMetazoa" id="PHUM420120-RA">
    <property type="protein sequence ID" value="PHUM420120-PA"/>
    <property type="gene ID" value="PHUM420120"/>
</dbReference>
<dbReference type="HOGENOM" id="CLU_044137_6_0_1"/>
<reference evidence="10" key="1">
    <citation type="submission" date="2007-04" db="EMBL/GenBank/DDBJ databases">
        <title>Annotation of Pediculus humanus corporis strain USDA.</title>
        <authorList>
            <person name="Kirkness E."/>
            <person name="Hannick L."/>
            <person name="Hass B."/>
            <person name="Bruggner R."/>
            <person name="Lawson D."/>
            <person name="Bidwell S."/>
            <person name="Joardar V."/>
            <person name="Caler E."/>
            <person name="Walenz B."/>
            <person name="Inman J."/>
            <person name="Schobel S."/>
            <person name="Galinsky K."/>
            <person name="Amedeo P."/>
            <person name="Strausberg R."/>
        </authorList>
    </citation>
    <scope>NUCLEOTIDE SEQUENCE</scope>
    <source>
        <strain evidence="10">USDA</strain>
    </source>
</reference>
<comment type="subcellular location">
    <subcellularLocation>
        <location evidence="1">Mitochondrion outer membrane</location>
    </subcellularLocation>
</comment>
<name>E0VSK8_PEDHC</name>
<dbReference type="InterPro" id="IPR036282">
    <property type="entry name" value="Glutathione-S-Trfase_C_sf"/>
</dbReference>
<proteinExistence type="inferred from homology"/>
<reference evidence="10" key="2">
    <citation type="submission" date="2007-04" db="EMBL/GenBank/DDBJ databases">
        <title>The genome of the human body louse.</title>
        <authorList>
            <consortium name="The Human Body Louse Genome Consortium"/>
            <person name="Kirkness E."/>
            <person name="Walenz B."/>
            <person name="Hass B."/>
            <person name="Bruggner R."/>
            <person name="Strausberg R."/>
        </authorList>
    </citation>
    <scope>NUCLEOTIDE SEQUENCE</scope>
    <source>
        <strain evidence="10">USDA</strain>
    </source>
</reference>
<comment type="similarity">
    <text evidence="2">Belongs to the metaxin family.</text>
</comment>
<dbReference type="eggNOG" id="KOG3027">
    <property type="taxonomic scope" value="Eukaryota"/>
</dbReference>
<dbReference type="InParanoid" id="E0VSK8"/>
<dbReference type="OrthoDB" id="198787at2759"/>
<evidence type="ECO:0000313" key="12">
    <source>
        <dbReference type="Proteomes" id="UP000009046"/>
    </source>
</evidence>
<dbReference type="GeneID" id="8234481"/>
<feature type="domain" description="Metaxin glutathione S-transferase" evidence="9">
    <location>
        <begin position="216"/>
        <end position="279"/>
    </location>
</feature>
<dbReference type="FunCoup" id="E0VSK8">
    <property type="interactions" value="1242"/>
</dbReference>
<dbReference type="PANTHER" id="PTHR12289:SF38">
    <property type="entry name" value="METAXIN-2"/>
    <property type="match status" value="1"/>
</dbReference>
<dbReference type="VEuPathDB" id="VectorBase:PHUM420120"/>
<evidence type="ECO:0000259" key="9">
    <source>
        <dbReference type="Pfam" id="PF17171"/>
    </source>
</evidence>
<dbReference type="InterPro" id="IPR050931">
    <property type="entry name" value="Mito_Protein_Transport_Metaxin"/>
</dbReference>
<sequence>MEDNIAICGGIAYFAEHFAHEKYNSIWKMPSVLLTDSLTLELEGQQQWPEDVKLYQQDEKKQILLPDLANCLAAQVFLKINSLKFDVVNKYNSEFMSPSGKLPFIKCGAFVVAEFESIVSFVSAKGIGASQKMDKPEWGDMRAYMSLVNNVLLNAELYSCWFEKDIYDSFTWNRYSSIFSWPLNYIITWQKRRSILNKLDVLGWTKKTRDQVLEDVKNCFHNLSERLNGNPYFFGNLPTELDALVYGHIISILSSPSYFTHLQSVIKSFTNLLEMCHRIENDYLKK</sequence>
<dbReference type="OMA" id="YFQTRCL"/>
<dbReference type="STRING" id="121224.E0VSK8"/>
<evidence type="ECO:0000256" key="6">
    <source>
        <dbReference type="ARBA" id="ARBA00023128"/>
    </source>
</evidence>
<feature type="domain" description="Mitochondrial outer membrane transport complex Sam37/metaxin N-terminal" evidence="8">
    <location>
        <begin position="71"/>
        <end position="192"/>
    </location>
</feature>
<evidence type="ECO:0000256" key="2">
    <source>
        <dbReference type="ARBA" id="ARBA00009170"/>
    </source>
</evidence>
<dbReference type="CTD" id="8234481"/>
<dbReference type="GO" id="GO:0007005">
    <property type="term" value="P:mitochondrion organization"/>
    <property type="evidence" value="ECO:0007669"/>
    <property type="project" value="TreeGrafter"/>
</dbReference>
<evidence type="ECO:0000313" key="10">
    <source>
        <dbReference type="EMBL" id="EEB16364.1"/>
    </source>
</evidence>
<evidence type="ECO:0000256" key="1">
    <source>
        <dbReference type="ARBA" id="ARBA00004294"/>
    </source>
</evidence>
<keyword evidence="7" id="KW-0472">Membrane</keyword>
<evidence type="ECO:0000256" key="3">
    <source>
        <dbReference type="ARBA" id="ARBA00022448"/>
    </source>
</evidence>
<dbReference type="SUPFAM" id="SSF47616">
    <property type="entry name" value="GST C-terminal domain-like"/>
    <property type="match status" value="1"/>
</dbReference>
<dbReference type="KEGG" id="phu:Phum_PHUM420120"/>
<dbReference type="InterPro" id="IPR033468">
    <property type="entry name" value="Metaxin_GST"/>
</dbReference>
<dbReference type="Pfam" id="PF17171">
    <property type="entry name" value="GST_C_6"/>
    <property type="match status" value="1"/>
</dbReference>
<dbReference type="GO" id="GO:0015031">
    <property type="term" value="P:protein transport"/>
    <property type="evidence" value="ECO:0007669"/>
    <property type="project" value="UniProtKB-KW"/>
</dbReference>
<dbReference type="EMBL" id="AAZO01005143">
    <property type="status" value="NOT_ANNOTATED_CDS"/>
    <property type="molecule type" value="Genomic_DNA"/>
</dbReference>
<evidence type="ECO:0000256" key="7">
    <source>
        <dbReference type="ARBA" id="ARBA00023136"/>
    </source>
</evidence>
<evidence type="ECO:0000313" key="11">
    <source>
        <dbReference type="EnsemblMetazoa" id="PHUM420120-PA"/>
    </source>
</evidence>
<keyword evidence="3" id="KW-0813">Transport</keyword>
<keyword evidence="4" id="KW-1000">Mitochondrion outer membrane</keyword>
<dbReference type="RefSeq" id="XP_002429102.1">
    <property type="nucleotide sequence ID" value="XM_002429057.1"/>
</dbReference>
<dbReference type="GO" id="GO:0001401">
    <property type="term" value="C:SAM complex"/>
    <property type="evidence" value="ECO:0007669"/>
    <property type="project" value="InterPro"/>
</dbReference>
<reference evidence="11" key="3">
    <citation type="submission" date="2020-05" db="UniProtKB">
        <authorList>
            <consortium name="EnsemblMetazoa"/>
        </authorList>
    </citation>
    <scope>IDENTIFICATION</scope>
    <source>
        <strain evidence="11">USDA</strain>
    </source>
</reference>
<organism>
    <name type="scientific">Pediculus humanus subsp. corporis</name>
    <name type="common">Body louse</name>
    <dbReference type="NCBI Taxonomy" id="121224"/>
    <lineage>
        <taxon>Eukaryota</taxon>
        <taxon>Metazoa</taxon>
        <taxon>Ecdysozoa</taxon>
        <taxon>Arthropoda</taxon>
        <taxon>Hexapoda</taxon>
        <taxon>Insecta</taxon>
        <taxon>Pterygota</taxon>
        <taxon>Neoptera</taxon>
        <taxon>Paraneoptera</taxon>
        <taxon>Psocodea</taxon>
        <taxon>Troctomorpha</taxon>
        <taxon>Phthiraptera</taxon>
        <taxon>Anoplura</taxon>
        <taxon>Pediculidae</taxon>
        <taxon>Pediculus</taxon>
    </lineage>
</organism>
<protein>
    <submittedName>
        <fullName evidence="10 11">Metaxin-2, putative</fullName>
    </submittedName>
</protein>
<evidence type="ECO:0000256" key="4">
    <source>
        <dbReference type="ARBA" id="ARBA00022787"/>
    </source>
</evidence>
<gene>
    <name evidence="11" type="primary">8234481</name>
    <name evidence="10" type="ORF">Phum_PHUM420120</name>
</gene>
<keyword evidence="12" id="KW-1185">Reference proteome</keyword>